<evidence type="ECO:0000313" key="3">
    <source>
        <dbReference type="Proteomes" id="UP000886595"/>
    </source>
</evidence>
<proteinExistence type="predicted"/>
<dbReference type="Proteomes" id="UP000886595">
    <property type="component" value="Unassembled WGS sequence"/>
</dbReference>
<evidence type="ECO:0000313" key="2">
    <source>
        <dbReference type="EMBL" id="KAG2246990.1"/>
    </source>
</evidence>
<feature type="transmembrane region" description="Helical" evidence="1">
    <location>
        <begin position="15"/>
        <end position="33"/>
    </location>
</feature>
<sequence>MDLFTETSLLYLRRILEGFGAEIIYITLCYPTIMSSRRRGVRRYTLVKGEKLCTRIDTTDSSTRDSPEMIFPLNPAGAPYSV</sequence>
<organism evidence="2 3">
    <name type="scientific">Brassica carinata</name>
    <name type="common">Ethiopian mustard</name>
    <name type="synonym">Abyssinian cabbage</name>
    <dbReference type="NCBI Taxonomy" id="52824"/>
    <lineage>
        <taxon>Eukaryota</taxon>
        <taxon>Viridiplantae</taxon>
        <taxon>Streptophyta</taxon>
        <taxon>Embryophyta</taxon>
        <taxon>Tracheophyta</taxon>
        <taxon>Spermatophyta</taxon>
        <taxon>Magnoliopsida</taxon>
        <taxon>eudicotyledons</taxon>
        <taxon>Gunneridae</taxon>
        <taxon>Pentapetalae</taxon>
        <taxon>rosids</taxon>
        <taxon>malvids</taxon>
        <taxon>Brassicales</taxon>
        <taxon>Brassicaceae</taxon>
        <taxon>Brassiceae</taxon>
        <taxon>Brassica</taxon>
    </lineage>
</organism>
<keyword evidence="1" id="KW-1133">Transmembrane helix</keyword>
<reference evidence="2 3" key="1">
    <citation type="submission" date="2020-02" db="EMBL/GenBank/DDBJ databases">
        <authorList>
            <person name="Ma Q."/>
            <person name="Huang Y."/>
            <person name="Song X."/>
            <person name="Pei D."/>
        </authorList>
    </citation>
    <scope>NUCLEOTIDE SEQUENCE [LARGE SCALE GENOMIC DNA]</scope>
    <source>
        <strain evidence="2">Sxm20200214</strain>
        <tissue evidence="2">Leaf</tissue>
    </source>
</reference>
<keyword evidence="1" id="KW-0812">Transmembrane</keyword>
<comment type="caution">
    <text evidence="2">The sequence shown here is derived from an EMBL/GenBank/DDBJ whole genome shotgun (WGS) entry which is preliminary data.</text>
</comment>
<dbReference type="AlphaFoldDB" id="A0A8X7TM15"/>
<accession>A0A8X7TM15</accession>
<protein>
    <submittedName>
        <fullName evidence="2">Uncharacterized protein</fullName>
    </submittedName>
</protein>
<keyword evidence="1" id="KW-0472">Membrane</keyword>
<name>A0A8X7TM15_BRACI</name>
<evidence type="ECO:0000256" key="1">
    <source>
        <dbReference type="SAM" id="Phobius"/>
    </source>
</evidence>
<dbReference type="EMBL" id="JAAMPC010000017">
    <property type="protein sequence ID" value="KAG2246990.1"/>
    <property type="molecule type" value="Genomic_DNA"/>
</dbReference>
<gene>
    <name evidence="2" type="ORF">Bca52824_086618</name>
</gene>
<keyword evidence="3" id="KW-1185">Reference proteome</keyword>